<sequence>MKTASWSGGKLKRASRTRFSVQYLASRGKKTWRQQHKGGWASRTASRNWTPALIRRVVSNTRRNNRNAAYNARIGPDDPIRPPCEVTRGRCPKPGAYPATKRAVDEFPVQGWERLATFYKVEWFGDVNEAKEEWRGATNTFLPEQLKQLKDDVAAFQAIEKLDDVGQLQWEDFEAPVCTPASAYELTMMHAAVTSPLSKHFEDRSLLYPFTGV</sequence>
<accession>A0A3N4I7U9</accession>
<dbReference type="Proteomes" id="UP000275078">
    <property type="component" value="Unassembled WGS sequence"/>
</dbReference>
<evidence type="ECO:0000313" key="2">
    <source>
        <dbReference type="Proteomes" id="UP000275078"/>
    </source>
</evidence>
<dbReference type="EMBL" id="ML119691">
    <property type="protein sequence ID" value="RPA80190.1"/>
    <property type="molecule type" value="Genomic_DNA"/>
</dbReference>
<gene>
    <name evidence="1" type="ORF">BJ508DRAFT_307739</name>
</gene>
<dbReference type="AlphaFoldDB" id="A0A3N4I7U9"/>
<keyword evidence="2" id="KW-1185">Reference proteome</keyword>
<protein>
    <submittedName>
        <fullName evidence="1">Uncharacterized protein</fullName>
    </submittedName>
</protein>
<reference evidence="1 2" key="1">
    <citation type="journal article" date="2018" name="Nat. Ecol. Evol.">
        <title>Pezizomycetes genomes reveal the molecular basis of ectomycorrhizal truffle lifestyle.</title>
        <authorList>
            <person name="Murat C."/>
            <person name="Payen T."/>
            <person name="Noel B."/>
            <person name="Kuo A."/>
            <person name="Morin E."/>
            <person name="Chen J."/>
            <person name="Kohler A."/>
            <person name="Krizsan K."/>
            <person name="Balestrini R."/>
            <person name="Da Silva C."/>
            <person name="Montanini B."/>
            <person name="Hainaut M."/>
            <person name="Levati E."/>
            <person name="Barry K.W."/>
            <person name="Belfiori B."/>
            <person name="Cichocki N."/>
            <person name="Clum A."/>
            <person name="Dockter R.B."/>
            <person name="Fauchery L."/>
            <person name="Guy J."/>
            <person name="Iotti M."/>
            <person name="Le Tacon F."/>
            <person name="Lindquist E.A."/>
            <person name="Lipzen A."/>
            <person name="Malagnac F."/>
            <person name="Mello A."/>
            <person name="Molinier V."/>
            <person name="Miyauchi S."/>
            <person name="Poulain J."/>
            <person name="Riccioni C."/>
            <person name="Rubini A."/>
            <person name="Sitrit Y."/>
            <person name="Splivallo R."/>
            <person name="Traeger S."/>
            <person name="Wang M."/>
            <person name="Zifcakova L."/>
            <person name="Wipf D."/>
            <person name="Zambonelli A."/>
            <person name="Paolocci F."/>
            <person name="Nowrousian M."/>
            <person name="Ottonello S."/>
            <person name="Baldrian P."/>
            <person name="Spatafora J.W."/>
            <person name="Henrissat B."/>
            <person name="Nagy L.G."/>
            <person name="Aury J.M."/>
            <person name="Wincker P."/>
            <person name="Grigoriev I.V."/>
            <person name="Bonfante P."/>
            <person name="Martin F.M."/>
        </authorList>
    </citation>
    <scope>NUCLEOTIDE SEQUENCE [LARGE SCALE GENOMIC DNA]</scope>
    <source>
        <strain evidence="1 2">RN42</strain>
    </source>
</reference>
<name>A0A3N4I7U9_ASCIM</name>
<proteinExistence type="predicted"/>
<evidence type="ECO:0000313" key="1">
    <source>
        <dbReference type="EMBL" id="RPA80190.1"/>
    </source>
</evidence>
<organism evidence="1 2">
    <name type="scientific">Ascobolus immersus RN42</name>
    <dbReference type="NCBI Taxonomy" id="1160509"/>
    <lineage>
        <taxon>Eukaryota</taxon>
        <taxon>Fungi</taxon>
        <taxon>Dikarya</taxon>
        <taxon>Ascomycota</taxon>
        <taxon>Pezizomycotina</taxon>
        <taxon>Pezizomycetes</taxon>
        <taxon>Pezizales</taxon>
        <taxon>Ascobolaceae</taxon>
        <taxon>Ascobolus</taxon>
    </lineage>
</organism>